<dbReference type="InterPro" id="IPR014314">
    <property type="entry name" value="Succ_DH_cytb556"/>
</dbReference>
<dbReference type="InterPro" id="IPR018495">
    <property type="entry name" value="Succ_DH_cyt_bsu_CS"/>
</dbReference>
<feature type="transmembrane region" description="Helical" evidence="13">
    <location>
        <begin position="70"/>
        <end position="89"/>
    </location>
</feature>
<dbReference type="Pfam" id="PF01127">
    <property type="entry name" value="Sdh_cyt"/>
    <property type="match status" value="1"/>
</dbReference>
<keyword evidence="8 13" id="KW-1133">Transmembrane helix</keyword>
<dbReference type="PROSITE" id="PS01001">
    <property type="entry name" value="SDH_CYT_2"/>
    <property type="match status" value="1"/>
</dbReference>
<evidence type="ECO:0000256" key="4">
    <source>
        <dbReference type="ARBA" id="ARBA00020076"/>
    </source>
</evidence>
<dbReference type="GO" id="GO:0046872">
    <property type="term" value="F:metal ion binding"/>
    <property type="evidence" value="ECO:0007669"/>
    <property type="project" value="UniProtKB-KW"/>
</dbReference>
<dbReference type="NCBIfam" id="TIGR02970">
    <property type="entry name" value="succ_dehyd_cytB"/>
    <property type="match status" value="1"/>
</dbReference>
<dbReference type="InterPro" id="IPR034804">
    <property type="entry name" value="SQR/QFR_C/D"/>
</dbReference>
<dbReference type="CDD" id="cd03499">
    <property type="entry name" value="SQR_TypeC_SdhC"/>
    <property type="match status" value="1"/>
</dbReference>
<evidence type="ECO:0000256" key="7">
    <source>
        <dbReference type="ARBA" id="ARBA00022723"/>
    </source>
</evidence>
<keyword evidence="5 12" id="KW-0349">Heme</keyword>
<keyword evidence="6 13" id="KW-0812">Transmembrane</keyword>
<evidence type="ECO:0000256" key="9">
    <source>
        <dbReference type="ARBA" id="ARBA00023004"/>
    </source>
</evidence>
<dbReference type="GO" id="GO:0016020">
    <property type="term" value="C:membrane"/>
    <property type="evidence" value="ECO:0007669"/>
    <property type="project" value="UniProtKB-SubCell"/>
</dbReference>
<feature type="transmembrane region" description="Helical" evidence="13">
    <location>
        <begin position="30"/>
        <end position="55"/>
    </location>
</feature>
<dbReference type="SUPFAM" id="SSF81343">
    <property type="entry name" value="Fumarate reductase respiratory complex transmembrane subunits"/>
    <property type="match status" value="1"/>
</dbReference>
<keyword evidence="9 12" id="KW-0408">Iron</keyword>
<evidence type="ECO:0000256" key="6">
    <source>
        <dbReference type="ARBA" id="ARBA00022692"/>
    </source>
</evidence>
<sequence length="131" mass="14334">MAEPKRVERPLSPFMIGPYYRPQMTSMSSIMIRITGLALVGAFVLIAALLLGAAISKDAFDCVNWFATSWLGWAIWIGSAWAVWYHLLGGVRHFIYDAGKGLDIPTAEKMGWAMFIGATVLTVITIIVAVA</sequence>
<name>A0A3S3USE3_9RHOB</name>
<evidence type="ECO:0000256" key="8">
    <source>
        <dbReference type="ARBA" id="ARBA00022989"/>
    </source>
</evidence>
<evidence type="ECO:0000256" key="1">
    <source>
        <dbReference type="ARBA" id="ARBA00004050"/>
    </source>
</evidence>
<evidence type="ECO:0000256" key="11">
    <source>
        <dbReference type="ARBA" id="ARBA00025912"/>
    </source>
</evidence>
<feature type="binding site" description="axial binding residue" evidence="12">
    <location>
        <position position="86"/>
    </location>
    <ligand>
        <name>heme</name>
        <dbReference type="ChEBI" id="CHEBI:30413"/>
        <note>ligand shared with second transmembrane subunit</note>
    </ligand>
    <ligandPart>
        <name>Fe</name>
        <dbReference type="ChEBI" id="CHEBI:18248"/>
    </ligandPart>
</feature>
<comment type="caution">
    <text evidence="14">The sequence shown here is derived from an EMBL/GenBank/DDBJ whole genome shotgun (WGS) entry which is preliminary data.</text>
</comment>
<comment type="subcellular location">
    <subcellularLocation>
        <location evidence="2">Membrane</location>
        <topology evidence="2">Multi-pass membrane protein</topology>
    </subcellularLocation>
</comment>
<comment type="function">
    <text evidence="1">Membrane-anchoring subunit of succinate dehydrogenase (SDH).</text>
</comment>
<evidence type="ECO:0000313" key="14">
    <source>
        <dbReference type="EMBL" id="RWY39581.1"/>
    </source>
</evidence>
<dbReference type="PANTHER" id="PTHR10978">
    <property type="entry name" value="SUCCINATE DEHYDROGENASE CYTOCHROME B560 SUBUNIT"/>
    <property type="match status" value="1"/>
</dbReference>
<dbReference type="Gene3D" id="1.20.1300.10">
    <property type="entry name" value="Fumarate reductase/succinate dehydrogenase, transmembrane subunit"/>
    <property type="match status" value="1"/>
</dbReference>
<accession>A0A3S3USE3</accession>
<organism evidence="14 15">
    <name type="scientific">Falsigemmobacter intermedius</name>
    <dbReference type="NCBI Taxonomy" id="1553448"/>
    <lineage>
        <taxon>Bacteria</taxon>
        <taxon>Pseudomonadati</taxon>
        <taxon>Pseudomonadota</taxon>
        <taxon>Alphaproteobacteria</taxon>
        <taxon>Rhodobacterales</taxon>
        <taxon>Paracoccaceae</taxon>
        <taxon>Falsigemmobacter</taxon>
    </lineage>
</organism>
<dbReference type="Proteomes" id="UP000287168">
    <property type="component" value="Unassembled WGS sequence"/>
</dbReference>
<comment type="similarity">
    <text evidence="3">Belongs to the cytochrome b560 family.</text>
</comment>
<comment type="subunit">
    <text evidence="11">Part of an enzyme complex containing four subunits: a flavoprotein, an iron-sulfur protein, plus two membrane-anchoring proteins, SdhC and SdhD. The complex can form homotrimers.</text>
</comment>
<dbReference type="OrthoDB" id="9799441at2"/>
<keyword evidence="7 12" id="KW-0479">Metal-binding</keyword>
<protein>
    <recommendedName>
        <fullName evidence="4">Succinate dehydrogenase cytochrome b556 subunit</fullName>
    </recommendedName>
</protein>
<comment type="cofactor">
    <cofactor evidence="12">
        <name>heme</name>
        <dbReference type="ChEBI" id="CHEBI:30413"/>
    </cofactor>
    <text evidence="12">The heme is bound between the two transmembrane subunits.</text>
</comment>
<dbReference type="RefSeq" id="WP_128490048.1">
    <property type="nucleotide sequence ID" value="NZ_JBHLXB010000054.1"/>
</dbReference>
<dbReference type="GO" id="GO:0009055">
    <property type="term" value="F:electron transfer activity"/>
    <property type="evidence" value="ECO:0007669"/>
    <property type="project" value="InterPro"/>
</dbReference>
<gene>
    <name evidence="14" type="primary">sdhC</name>
    <name evidence="14" type="ORF">EP867_13670</name>
</gene>
<evidence type="ECO:0000256" key="5">
    <source>
        <dbReference type="ARBA" id="ARBA00022617"/>
    </source>
</evidence>
<evidence type="ECO:0000256" key="3">
    <source>
        <dbReference type="ARBA" id="ARBA00007244"/>
    </source>
</evidence>
<evidence type="ECO:0000256" key="2">
    <source>
        <dbReference type="ARBA" id="ARBA00004141"/>
    </source>
</evidence>
<evidence type="ECO:0000256" key="10">
    <source>
        <dbReference type="ARBA" id="ARBA00023136"/>
    </source>
</evidence>
<evidence type="ECO:0000256" key="12">
    <source>
        <dbReference type="PIRSR" id="PIRSR000178-1"/>
    </source>
</evidence>
<feature type="transmembrane region" description="Helical" evidence="13">
    <location>
        <begin position="110"/>
        <end position="130"/>
    </location>
</feature>
<dbReference type="AlphaFoldDB" id="A0A3S3USE3"/>
<dbReference type="EMBL" id="SBLC01000021">
    <property type="protein sequence ID" value="RWY39581.1"/>
    <property type="molecule type" value="Genomic_DNA"/>
</dbReference>
<dbReference type="GO" id="GO:0006099">
    <property type="term" value="P:tricarboxylic acid cycle"/>
    <property type="evidence" value="ECO:0007669"/>
    <property type="project" value="InterPro"/>
</dbReference>
<reference evidence="14 15" key="1">
    <citation type="journal article" date="2015" name="Int. J. Syst. Evol. Microbiol.">
        <title>Gemmobacter intermedius sp. nov., isolated from a white stork (Ciconia ciconia).</title>
        <authorList>
            <person name="Kampfer P."/>
            <person name="Jerzak L."/>
            <person name="Wilharm G."/>
            <person name="Golke J."/>
            <person name="Busse H.J."/>
            <person name="Glaeser S.P."/>
        </authorList>
    </citation>
    <scope>NUCLEOTIDE SEQUENCE [LARGE SCALE GENOMIC DNA]</scope>
    <source>
        <strain evidence="14 15">119/4</strain>
    </source>
</reference>
<keyword evidence="15" id="KW-1185">Reference proteome</keyword>
<dbReference type="PANTHER" id="PTHR10978:SF5">
    <property type="entry name" value="SUCCINATE DEHYDROGENASE CYTOCHROME B560 SUBUNIT, MITOCHONDRIAL"/>
    <property type="match status" value="1"/>
</dbReference>
<dbReference type="InterPro" id="IPR000701">
    <property type="entry name" value="SuccDH_FuR_B_TM-su"/>
</dbReference>
<dbReference type="PIRSF" id="PIRSF000178">
    <property type="entry name" value="SDH_cyt_b560"/>
    <property type="match status" value="1"/>
</dbReference>
<proteinExistence type="inferred from homology"/>
<keyword evidence="10 13" id="KW-0472">Membrane</keyword>
<evidence type="ECO:0000313" key="15">
    <source>
        <dbReference type="Proteomes" id="UP000287168"/>
    </source>
</evidence>
<evidence type="ECO:0000256" key="13">
    <source>
        <dbReference type="SAM" id="Phobius"/>
    </source>
</evidence>